<evidence type="ECO:0000313" key="4">
    <source>
        <dbReference type="Proteomes" id="UP000582974"/>
    </source>
</evidence>
<protein>
    <submittedName>
        <fullName evidence="3">Uncharacterized protein</fullName>
    </submittedName>
</protein>
<dbReference type="EMBL" id="JACCKD010000008">
    <property type="protein sequence ID" value="MBA0127809.1"/>
    <property type="molecule type" value="Genomic_DNA"/>
</dbReference>
<evidence type="ECO:0000313" key="3">
    <source>
        <dbReference type="EMBL" id="MBA0127809.1"/>
    </source>
</evidence>
<organism evidence="3 4">
    <name type="scientific">Haloechinothrix aidingensis</name>
    <dbReference type="NCBI Taxonomy" id="2752311"/>
    <lineage>
        <taxon>Bacteria</taxon>
        <taxon>Bacillati</taxon>
        <taxon>Actinomycetota</taxon>
        <taxon>Actinomycetes</taxon>
        <taxon>Pseudonocardiales</taxon>
        <taxon>Pseudonocardiaceae</taxon>
        <taxon>Haloechinothrix</taxon>
    </lineage>
</organism>
<proteinExistence type="predicted"/>
<feature type="region of interest" description="Disordered" evidence="2">
    <location>
        <begin position="101"/>
        <end position="132"/>
    </location>
</feature>
<dbReference type="Gene3D" id="1.10.1220.10">
    <property type="entry name" value="Met repressor-like"/>
    <property type="match status" value="1"/>
</dbReference>
<dbReference type="RefSeq" id="WP_180894613.1">
    <property type="nucleotide sequence ID" value="NZ_JACCKD010000008.1"/>
</dbReference>
<evidence type="ECO:0000256" key="1">
    <source>
        <dbReference type="SAM" id="Coils"/>
    </source>
</evidence>
<keyword evidence="4" id="KW-1185">Reference proteome</keyword>
<dbReference type="Proteomes" id="UP000582974">
    <property type="component" value="Unassembled WGS sequence"/>
</dbReference>
<dbReference type="InterPro" id="IPR010985">
    <property type="entry name" value="Ribbon_hlx_hlx"/>
</dbReference>
<comment type="caution">
    <text evidence="3">The sequence shown here is derived from an EMBL/GenBank/DDBJ whole genome shotgun (WGS) entry which is preliminary data.</text>
</comment>
<reference evidence="3 4" key="1">
    <citation type="submission" date="2020-07" db="EMBL/GenBank/DDBJ databases">
        <title>Genome of Haloechinothrix sp.</title>
        <authorList>
            <person name="Tang S.-K."/>
            <person name="Yang L."/>
            <person name="Zhu W.-Y."/>
        </authorList>
    </citation>
    <scope>NUCLEOTIDE SEQUENCE [LARGE SCALE GENOMIC DNA]</scope>
    <source>
        <strain evidence="3 4">YIM 98757</strain>
    </source>
</reference>
<feature type="compositionally biased region" description="Basic residues" evidence="2">
    <location>
        <begin position="112"/>
        <end position="122"/>
    </location>
</feature>
<keyword evidence="1" id="KW-0175">Coiled coil</keyword>
<evidence type="ECO:0000256" key="2">
    <source>
        <dbReference type="SAM" id="MobiDB-lite"/>
    </source>
</evidence>
<dbReference type="InterPro" id="IPR013321">
    <property type="entry name" value="Arc_rbn_hlx_hlx"/>
</dbReference>
<dbReference type="SUPFAM" id="SSF47598">
    <property type="entry name" value="Ribbon-helix-helix"/>
    <property type="match status" value="1"/>
</dbReference>
<accession>A0A838AES6</accession>
<gene>
    <name evidence="3" type="ORF">H0B56_19870</name>
</gene>
<dbReference type="GO" id="GO:0006355">
    <property type="term" value="P:regulation of DNA-templated transcription"/>
    <property type="evidence" value="ECO:0007669"/>
    <property type="project" value="InterPro"/>
</dbReference>
<dbReference type="AlphaFoldDB" id="A0A838AES6"/>
<feature type="coiled-coil region" evidence="1">
    <location>
        <begin position="70"/>
        <end position="100"/>
    </location>
</feature>
<name>A0A838AES6_9PSEU</name>
<sequence>MSDAEKLPRPAEELEALASYYDEHDTADEMEGGTWVEPMVTTSLRLPREVFERLKEDARREGKRHTAYIREILERSVRDSAEEADDLQQINNKLDTLLEAVTPARKTASRATTKKTATRKRTAAPDNTKRSA</sequence>